<evidence type="ECO:0000256" key="1">
    <source>
        <dbReference type="ARBA" id="ARBA00004496"/>
    </source>
</evidence>
<keyword evidence="6" id="KW-0391">Immunity</keyword>
<dbReference type="Pfam" id="PF00168">
    <property type="entry name" value="C2"/>
    <property type="match status" value="1"/>
</dbReference>
<dbReference type="FunFam" id="2.60.40.150:FF:000055">
    <property type="entry name" value="Toll-interacting protein-like Protein"/>
    <property type="match status" value="1"/>
</dbReference>
<dbReference type="PROSITE" id="PS51140">
    <property type="entry name" value="CUE"/>
    <property type="match status" value="1"/>
</dbReference>
<evidence type="ECO:0000259" key="10">
    <source>
        <dbReference type="PROSITE" id="PS51140"/>
    </source>
</evidence>
<dbReference type="AlphaFoldDB" id="A0AAN7SRC8"/>
<reference evidence="12" key="1">
    <citation type="submission" date="2023-01" db="EMBL/GenBank/DDBJ databases">
        <title>Key to firefly adult light organ development and bioluminescence: homeobox transcription factors regulate luciferase expression and transportation to peroxisome.</title>
        <authorList>
            <person name="Fu X."/>
        </authorList>
    </citation>
    <scope>NUCLEOTIDE SEQUENCE [LARGE SCALE GENOMIC DNA]</scope>
</reference>
<evidence type="ECO:0000256" key="3">
    <source>
        <dbReference type="ARBA" id="ARBA00022490"/>
    </source>
</evidence>
<dbReference type="SUPFAM" id="SSF49562">
    <property type="entry name" value="C2 domain (Calcium/lipid-binding domain, CaLB)"/>
    <property type="match status" value="1"/>
</dbReference>
<dbReference type="CDD" id="cd14363">
    <property type="entry name" value="CUE_TOLIP"/>
    <property type="match status" value="1"/>
</dbReference>
<dbReference type="SMART" id="SM00239">
    <property type="entry name" value="C2"/>
    <property type="match status" value="1"/>
</dbReference>
<dbReference type="Gene3D" id="2.60.40.150">
    <property type="entry name" value="C2 domain"/>
    <property type="match status" value="1"/>
</dbReference>
<dbReference type="EMBL" id="JARPUR010000001">
    <property type="protein sequence ID" value="KAK4886483.1"/>
    <property type="molecule type" value="Genomic_DNA"/>
</dbReference>
<keyword evidence="8" id="KW-0395">Inflammatory response</keyword>
<evidence type="ECO:0000256" key="8">
    <source>
        <dbReference type="ARBA" id="ARBA00023198"/>
    </source>
</evidence>
<evidence type="ECO:0000313" key="11">
    <source>
        <dbReference type="EMBL" id="KAK4886483.1"/>
    </source>
</evidence>
<dbReference type="Pfam" id="PF02845">
    <property type="entry name" value="CUE"/>
    <property type="match status" value="1"/>
</dbReference>
<comment type="similarity">
    <text evidence="2">Belongs to the tollip family.</text>
</comment>
<organism evidence="11 12">
    <name type="scientific">Aquatica leii</name>
    <dbReference type="NCBI Taxonomy" id="1421715"/>
    <lineage>
        <taxon>Eukaryota</taxon>
        <taxon>Metazoa</taxon>
        <taxon>Ecdysozoa</taxon>
        <taxon>Arthropoda</taxon>
        <taxon>Hexapoda</taxon>
        <taxon>Insecta</taxon>
        <taxon>Pterygota</taxon>
        <taxon>Neoptera</taxon>
        <taxon>Endopterygota</taxon>
        <taxon>Coleoptera</taxon>
        <taxon>Polyphaga</taxon>
        <taxon>Elateriformia</taxon>
        <taxon>Elateroidea</taxon>
        <taxon>Lampyridae</taxon>
        <taxon>Luciolinae</taxon>
        <taxon>Aquatica</taxon>
    </lineage>
</organism>
<dbReference type="InterPro" id="IPR009060">
    <property type="entry name" value="UBA-like_sf"/>
</dbReference>
<evidence type="ECO:0000313" key="12">
    <source>
        <dbReference type="Proteomes" id="UP001353858"/>
    </source>
</evidence>
<dbReference type="Gene3D" id="1.10.8.10">
    <property type="entry name" value="DNA helicase RuvA subunit, C-terminal domain"/>
    <property type="match status" value="1"/>
</dbReference>
<feature type="domain" description="C2" evidence="9">
    <location>
        <begin position="46"/>
        <end position="162"/>
    </location>
</feature>
<dbReference type="InterPro" id="IPR041799">
    <property type="entry name" value="TOLIP_CUE"/>
</dbReference>
<evidence type="ECO:0000256" key="7">
    <source>
        <dbReference type="ARBA" id="ARBA00023006"/>
    </source>
</evidence>
<comment type="caution">
    <text evidence="11">The sequence shown here is derived from an EMBL/GenBank/DDBJ whole genome shotgun (WGS) entry which is preliminary data.</text>
</comment>
<dbReference type="CDD" id="cd04016">
    <property type="entry name" value="C2_Tollip"/>
    <property type="match status" value="1"/>
</dbReference>
<gene>
    <name evidence="11" type="ORF">RN001_002754</name>
</gene>
<dbReference type="GO" id="GO:0005737">
    <property type="term" value="C:cytoplasm"/>
    <property type="evidence" value="ECO:0007669"/>
    <property type="project" value="UniProtKB-SubCell"/>
</dbReference>
<dbReference type="InterPro" id="IPR037301">
    <property type="entry name" value="Tollip_C2"/>
</dbReference>
<dbReference type="SUPFAM" id="SSF46934">
    <property type="entry name" value="UBA-like"/>
    <property type="match status" value="1"/>
</dbReference>
<evidence type="ECO:0000256" key="2">
    <source>
        <dbReference type="ARBA" id="ARBA00009278"/>
    </source>
</evidence>
<keyword evidence="7" id="KW-0072">Autophagy</keyword>
<dbReference type="Proteomes" id="UP001353858">
    <property type="component" value="Unassembled WGS sequence"/>
</dbReference>
<keyword evidence="3" id="KW-0963">Cytoplasm</keyword>
<dbReference type="GO" id="GO:0006914">
    <property type="term" value="P:autophagy"/>
    <property type="evidence" value="ECO:0007669"/>
    <property type="project" value="UniProtKB-KW"/>
</dbReference>
<evidence type="ECO:0000259" key="9">
    <source>
        <dbReference type="PROSITE" id="PS50004"/>
    </source>
</evidence>
<dbReference type="PANTHER" id="PTHR16461:SF5">
    <property type="entry name" value="TOLL-INTERACTING PROTEIN"/>
    <property type="match status" value="1"/>
</dbReference>
<sequence>MASAVTDKIKEKRNRVFVGQLPDDFLRISVSRQQQQEAADRQAALALHQQFLTTQPYLSNPIGRLSITLAQAKLAKNYGISRMDPYCRVRVGHCVYETHTDPNGGKNPRWNKITQCLLPQGVNTISIEIYDERSFTMDELIAWTTITIPQQVMNGETHEDWYQLNGKLGDGLEGMINIVLSYTAAPQPYMCPMGPPIMVVPNVGGSRVPASMALYPAPSGGAQPPQPIGPIVLSEAELKQIEEMFPNIDKEVIKTVFEANRGNKDGTVNSLLQMCE</sequence>
<dbReference type="FunFam" id="1.10.8.10:FF:000036">
    <property type="entry name" value="Toll-interacting protein-like Protein"/>
    <property type="match status" value="1"/>
</dbReference>
<keyword evidence="12" id="KW-1185">Reference proteome</keyword>
<dbReference type="InterPro" id="IPR003892">
    <property type="entry name" value="CUE"/>
</dbReference>
<dbReference type="PANTHER" id="PTHR16461">
    <property type="entry name" value="TOLL-INTERACTING PROTEIN"/>
    <property type="match status" value="1"/>
</dbReference>
<feature type="domain" description="CUE" evidence="10">
    <location>
        <begin position="233"/>
        <end position="276"/>
    </location>
</feature>
<dbReference type="GO" id="GO:0031624">
    <property type="term" value="F:ubiquitin conjugating enzyme binding"/>
    <property type="evidence" value="ECO:0007669"/>
    <property type="project" value="TreeGrafter"/>
</dbReference>
<comment type="subcellular location">
    <subcellularLocation>
        <location evidence="1">Cytoplasm</location>
    </subcellularLocation>
</comment>
<keyword evidence="4" id="KW-0399">Innate immunity</keyword>
<accession>A0AAN7SRC8</accession>
<dbReference type="GO" id="GO:0045087">
    <property type="term" value="P:innate immune response"/>
    <property type="evidence" value="ECO:0007669"/>
    <property type="project" value="UniProtKB-KW"/>
</dbReference>
<keyword evidence="5" id="KW-0677">Repeat</keyword>
<evidence type="ECO:0008006" key="13">
    <source>
        <dbReference type="Google" id="ProtNLM"/>
    </source>
</evidence>
<dbReference type="InterPro" id="IPR000008">
    <property type="entry name" value="C2_dom"/>
</dbReference>
<dbReference type="GO" id="GO:0006511">
    <property type="term" value="P:ubiquitin-dependent protein catabolic process"/>
    <property type="evidence" value="ECO:0007669"/>
    <property type="project" value="TreeGrafter"/>
</dbReference>
<dbReference type="PROSITE" id="PS50004">
    <property type="entry name" value="C2"/>
    <property type="match status" value="1"/>
</dbReference>
<proteinExistence type="inferred from homology"/>
<name>A0AAN7SRC8_9COLE</name>
<evidence type="ECO:0000256" key="6">
    <source>
        <dbReference type="ARBA" id="ARBA00022859"/>
    </source>
</evidence>
<dbReference type="SMART" id="SM00546">
    <property type="entry name" value="CUE"/>
    <property type="match status" value="1"/>
</dbReference>
<protein>
    <recommendedName>
        <fullName evidence="13">Toll-interacting protein</fullName>
    </recommendedName>
</protein>
<dbReference type="GO" id="GO:0043130">
    <property type="term" value="F:ubiquitin binding"/>
    <property type="evidence" value="ECO:0007669"/>
    <property type="project" value="InterPro"/>
</dbReference>
<dbReference type="InterPro" id="IPR035892">
    <property type="entry name" value="C2_domain_sf"/>
</dbReference>
<evidence type="ECO:0000256" key="4">
    <source>
        <dbReference type="ARBA" id="ARBA00022588"/>
    </source>
</evidence>
<evidence type="ECO:0000256" key="5">
    <source>
        <dbReference type="ARBA" id="ARBA00022737"/>
    </source>
</evidence>